<dbReference type="InterPro" id="IPR019606">
    <property type="entry name" value="GerMN"/>
</dbReference>
<comment type="caution">
    <text evidence="4">The sequence shown here is derived from an EMBL/GenBank/DDBJ whole genome shotgun (WGS) entry which is preliminary data.</text>
</comment>
<feature type="domain" description="GerMN" evidence="3">
    <location>
        <begin position="246"/>
        <end position="345"/>
    </location>
</feature>
<organism evidence="4 5">
    <name type="scientific">Geobacillus icigianus</name>
    <dbReference type="NCBI Taxonomy" id="1430331"/>
    <lineage>
        <taxon>Bacteria</taxon>
        <taxon>Bacillati</taxon>
        <taxon>Bacillota</taxon>
        <taxon>Bacilli</taxon>
        <taxon>Bacillales</taxon>
        <taxon>Anoxybacillaceae</taxon>
        <taxon>Geobacillus</taxon>
    </lineage>
</organism>
<evidence type="ECO:0000256" key="1">
    <source>
        <dbReference type="SAM" id="MobiDB-lite"/>
    </source>
</evidence>
<keyword evidence="2" id="KW-1133">Transmembrane helix</keyword>
<protein>
    <submittedName>
        <fullName evidence="4">Anti-sigma-X factor RsiX</fullName>
    </submittedName>
</protein>
<accession>A0ABU6BKB7</accession>
<keyword evidence="2" id="KW-0812">Transmembrane</keyword>
<evidence type="ECO:0000313" key="4">
    <source>
        <dbReference type="EMBL" id="MEB3752350.1"/>
    </source>
</evidence>
<evidence type="ECO:0000313" key="5">
    <source>
        <dbReference type="Proteomes" id="UP000029267"/>
    </source>
</evidence>
<keyword evidence="2" id="KW-0472">Membrane</keyword>
<evidence type="ECO:0000259" key="3">
    <source>
        <dbReference type="Pfam" id="PF10646"/>
    </source>
</evidence>
<proteinExistence type="predicted"/>
<sequence>MGHVKKFQWSEQCIEHGLKQMPTVKDRRSKEDVYQQWRRAQQARWKRRWRAAAAVATVLIAVALGGHRWIAPEQEEKQKAASPAEMTPTNSASAPTEMMMTADAASKAAEQNETVAVIALPDRRSGFVVPVAVPLDDRLAPAERVAAAIDELSRTRLRDAARWFDGVTVVPEAEDGRTWAVDVPAGHRVFAASGKEQQLFLAAVTETVRQMGGRRLHFFTAGKEGLNLPAVGRLHLSKIGGQKRMYYISRTSSFPAVVLIPAPSGASTLLEALQRMTKPGGSGLEPAVPQGVEITGVKVDERHATIRLRVSVSLDTQDAARMVEAMLLTAKEFGIHDVTLTAAGRSSLGSYRLGERIAVPPGPNSEVVAAAGR</sequence>
<feature type="transmembrane region" description="Helical" evidence="2">
    <location>
        <begin position="49"/>
        <end position="70"/>
    </location>
</feature>
<keyword evidence="5" id="KW-1185">Reference proteome</keyword>
<feature type="region of interest" description="Disordered" evidence="1">
    <location>
        <begin position="75"/>
        <end position="95"/>
    </location>
</feature>
<reference evidence="4 5" key="1">
    <citation type="journal article" date="2014" name="Genome Announc.">
        <title>Draft Genome Sequence of Geobacillus icigianus Strain G1w1T Isolated from Hot Springs in the Valley of Geysers, Kamchatka (Russian Federation).</title>
        <authorList>
            <person name="Bryanskaya A.V."/>
            <person name="Rozanov A.S."/>
            <person name="Logacheva M.D."/>
            <person name="Kotenko A.V."/>
            <person name="Peltek S.E."/>
        </authorList>
    </citation>
    <scope>NUCLEOTIDE SEQUENCE [LARGE SCALE GENOMIC DNA]</scope>
    <source>
        <strain evidence="4 5">G1w1</strain>
    </source>
</reference>
<dbReference type="EMBL" id="JPYA02000005">
    <property type="protein sequence ID" value="MEB3752350.1"/>
    <property type="molecule type" value="Genomic_DNA"/>
</dbReference>
<dbReference type="Pfam" id="PF10646">
    <property type="entry name" value="Germane"/>
    <property type="match status" value="1"/>
</dbReference>
<name>A0ABU6BKB7_9BACL</name>
<dbReference type="Proteomes" id="UP000029267">
    <property type="component" value="Unassembled WGS sequence"/>
</dbReference>
<evidence type="ECO:0000256" key="2">
    <source>
        <dbReference type="SAM" id="Phobius"/>
    </source>
</evidence>
<gene>
    <name evidence="4" type="ORF">EP10_003265</name>
</gene>